<protein>
    <submittedName>
        <fullName evidence="2">Uncharacterized protein</fullName>
    </submittedName>
</protein>
<keyword evidence="1" id="KW-0472">Membrane</keyword>
<gene>
    <name evidence="2" type="ORF">QNI16_24120</name>
</gene>
<name>A0AAE3QQG7_9BACT</name>
<dbReference type="RefSeq" id="WP_313983702.1">
    <property type="nucleotide sequence ID" value="NZ_JASJOS010000011.1"/>
</dbReference>
<reference evidence="2" key="1">
    <citation type="submission" date="2023-05" db="EMBL/GenBank/DDBJ databases">
        <authorList>
            <person name="Zhang X."/>
        </authorList>
    </citation>
    <scope>NUCLEOTIDE SEQUENCE</scope>
    <source>
        <strain evidence="2">YF14B1</strain>
    </source>
</reference>
<comment type="caution">
    <text evidence="2">The sequence shown here is derived from an EMBL/GenBank/DDBJ whole genome shotgun (WGS) entry which is preliminary data.</text>
</comment>
<keyword evidence="1" id="KW-0812">Transmembrane</keyword>
<sequence>MKNAIYSLIAVCITTVQAQTDTTSQSPKEKPVPDSVINVGRWPELTIKQAYLNQKILVKTKGTSELLQKNEHIILFINNIPIDSCEARPNVKNRQDLIFNLNEKTTTETLWNLFYTRGESKRTVTISAGVRGENPLPVVQPNNFTIVFYDTYWLRGALGVIILLLIGFILLGKYTRLIKHPNKSSDPPYSLARFQLAFWTFLIVSSYIYIWIIKDDYNSLNSTALILLGISAGTALSGTIISNNQERQDSTHALQHKRSAGLIEDLLADESGISIHRFQNLLFTLILGFIFWVQVYKDLEMPVFSDTILTLMGISASTYAALKVNENKDKVSPAPTSQQQQQNQS</sequence>
<dbReference type="AlphaFoldDB" id="A0AAE3QQG7"/>
<dbReference type="EMBL" id="JASJOS010000011">
    <property type="protein sequence ID" value="MDJ1483607.1"/>
    <property type="molecule type" value="Genomic_DNA"/>
</dbReference>
<feature type="transmembrane region" description="Helical" evidence="1">
    <location>
        <begin position="152"/>
        <end position="171"/>
    </location>
</feature>
<feature type="transmembrane region" description="Helical" evidence="1">
    <location>
        <begin position="191"/>
        <end position="212"/>
    </location>
</feature>
<organism evidence="2 3">
    <name type="scientific">Xanthocytophaga flava</name>
    <dbReference type="NCBI Taxonomy" id="3048013"/>
    <lineage>
        <taxon>Bacteria</taxon>
        <taxon>Pseudomonadati</taxon>
        <taxon>Bacteroidota</taxon>
        <taxon>Cytophagia</taxon>
        <taxon>Cytophagales</taxon>
        <taxon>Rhodocytophagaceae</taxon>
        <taxon>Xanthocytophaga</taxon>
    </lineage>
</organism>
<evidence type="ECO:0000256" key="1">
    <source>
        <dbReference type="SAM" id="Phobius"/>
    </source>
</evidence>
<accession>A0AAE3QQG7</accession>
<proteinExistence type="predicted"/>
<feature type="transmembrane region" description="Helical" evidence="1">
    <location>
        <begin position="280"/>
        <end position="297"/>
    </location>
</feature>
<evidence type="ECO:0000313" key="2">
    <source>
        <dbReference type="EMBL" id="MDJ1483607.1"/>
    </source>
</evidence>
<dbReference type="Proteomes" id="UP001241110">
    <property type="component" value="Unassembled WGS sequence"/>
</dbReference>
<feature type="transmembrane region" description="Helical" evidence="1">
    <location>
        <begin position="224"/>
        <end position="242"/>
    </location>
</feature>
<keyword evidence="1" id="KW-1133">Transmembrane helix</keyword>
<evidence type="ECO:0000313" key="3">
    <source>
        <dbReference type="Proteomes" id="UP001241110"/>
    </source>
</evidence>